<comment type="similarity">
    <text evidence="1">Belongs to the gemin-2 family.</text>
</comment>
<proteinExistence type="inferred from homology"/>
<evidence type="ECO:0000256" key="2">
    <source>
        <dbReference type="SAM" id="MobiDB-lite"/>
    </source>
</evidence>
<organism evidence="3 4">
    <name type="scientific">Calycina marina</name>
    <dbReference type="NCBI Taxonomy" id="1763456"/>
    <lineage>
        <taxon>Eukaryota</taxon>
        <taxon>Fungi</taxon>
        <taxon>Dikarya</taxon>
        <taxon>Ascomycota</taxon>
        <taxon>Pezizomycotina</taxon>
        <taxon>Leotiomycetes</taxon>
        <taxon>Helotiales</taxon>
        <taxon>Pezizellaceae</taxon>
        <taxon>Calycina</taxon>
    </lineage>
</organism>
<dbReference type="Pfam" id="PF04938">
    <property type="entry name" value="SIP1"/>
    <property type="match status" value="1"/>
</dbReference>
<protein>
    <submittedName>
        <fullName evidence="3">Uncharacterized protein</fullName>
    </submittedName>
</protein>
<evidence type="ECO:0000313" key="3">
    <source>
        <dbReference type="EMBL" id="KAG9244552.1"/>
    </source>
</evidence>
<evidence type="ECO:0000313" key="4">
    <source>
        <dbReference type="Proteomes" id="UP000887226"/>
    </source>
</evidence>
<dbReference type="PANTHER" id="PTHR12794">
    <property type="entry name" value="GEMIN2"/>
    <property type="match status" value="1"/>
</dbReference>
<name>A0A9P7Z392_9HELO</name>
<dbReference type="AlphaFoldDB" id="A0A9P7Z392"/>
<comment type="caution">
    <text evidence="3">The sequence shown here is derived from an EMBL/GenBank/DDBJ whole genome shotgun (WGS) entry which is preliminary data.</text>
</comment>
<dbReference type="GO" id="GO:0005634">
    <property type="term" value="C:nucleus"/>
    <property type="evidence" value="ECO:0007669"/>
    <property type="project" value="TreeGrafter"/>
</dbReference>
<dbReference type="OrthoDB" id="428895at2759"/>
<dbReference type="InterPro" id="IPR035426">
    <property type="entry name" value="Gemin2/Brr1"/>
</dbReference>
<sequence length="423" mass="47223">MESDMGEPLYNNKSRDKPSIEGRVDPTYGQRSALPGLDEDPAFGGDDELSYDDDMDAISYLRSVRQEAIGIPNLLVAPNSTEGRDIYEKGAGEYRGRYADGAYYAPGGSPRSTVDDMDYGYGAENPQTTYYASIISRFQVLRQQLQQRPPEEAVAALDADHPTSLGRLEMAVVRWWKWKMRTSDPLPVQIASMDKGTVLKLLVLITNGNSLKRGTQVEVSISRWVWALLARLPERGELMSEEIGVVRDLAKKSVLIGTSLCGDQKWDEQLRELENNDVDKNEDICELEQDSTTKKRKATDEADENIPGPVGPVLPPEPESKRFKMASKNPEEAPMSTPPPNSDVNASQQESGIEEFTATKERIPARLHELVDTEVDTKHEDTVAATNSRWNTKATVDMIITIAGEMYGQRDLLEARLLWEDVI</sequence>
<feature type="compositionally biased region" description="Basic and acidic residues" evidence="2">
    <location>
        <begin position="13"/>
        <end position="24"/>
    </location>
</feature>
<dbReference type="GO" id="GO:0032797">
    <property type="term" value="C:SMN complex"/>
    <property type="evidence" value="ECO:0007669"/>
    <property type="project" value="TreeGrafter"/>
</dbReference>
<dbReference type="Gene3D" id="1.20.58.1070">
    <property type="match status" value="1"/>
</dbReference>
<gene>
    <name evidence="3" type="ORF">BJ878DRAFT_441135</name>
</gene>
<keyword evidence="4" id="KW-1185">Reference proteome</keyword>
<dbReference type="PANTHER" id="PTHR12794:SF0">
    <property type="entry name" value="GEM-ASSOCIATED PROTEIN 2"/>
    <property type="match status" value="1"/>
</dbReference>
<feature type="compositionally biased region" description="Acidic residues" evidence="2">
    <location>
        <begin position="37"/>
        <end position="47"/>
    </location>
</feature>
<accession>A0A9P7Z392</accession>
<evidence type="ECO:0000256" key="1">
    <source>
        <dbReference type="ARBA" id="ARBA00025758"/>
    </source>
</evidence>
<dbReference type="GO" id="GO:0000387">
    <property type="term" value="P:spliceosomal snRNP assembly"/>
    <property type="evidence" value="ECO:0007669"/>
    <property type="project" value="InterPro"/>
</dbReference>
<feature type="region of interest" description="Disordered" evidence="2">
    <location>
        <begin position="282"/>
        <end position="351"/>
    </location>
</feature>
<feature type="compositionally biased region" description="Polar residues" evidence="2">
    <location>
        <begin position="342"/>
        <end position="351"/>
    </location>
</feature>
<dbReference type="Proteomes" id="UP000887226">
    <property type="component" value="Unassembled WGS sequence"/>
</dbReference>
<dbReference type="EMBL" id="MU253898">
    <property type="protein sequence ID" value="KAG9244552.1"/>
    <property type="molecule type" value="Genomic_DNA"/>
</dbReference>
<feature type="region of interest" description="Disordered" evidence="2">
    <location>
        <begin position="1"/>
        <end position="47"/>
    </location>
</feature>
<reference evidence="3" key="1">
    <citation type="journal article" date="2021" name="IMA Fungus">
        <title>Genomic characterization of three marine fungi, including Emericellopsis atlantica sp. nov. with signatures of a generalist lifestyle and marine biomass degradation.</title>
        <authorList>
            <person name="Hagestad O.C."/>
            <person name="Hou L."/>
            <person name="Andersen J.H."/>
            <person name="Hansen E.H."/>
            <person name="Altermark B."/>
            <person name="Li C."/>
            <person name="Kuhnert E."/>
            <person name="Cox R.J."/>
            <person name="Crous P.W."/>
            <person name="Spatafora J.W."/>
            <person name="Lail K."/>
            <person name="Amirebrahimi M."/>
            <person name="Lipzen A."/>
            <person name="Pangilinan J."/>
            <person name="Andreopoulos W."/>
            <person name="Hayes R.D."/>
            <person name="Ng V."/>
            <person name="Grigoriev I.V."/>
            <person name="Jackson S.A."/>
            <person name="Sutton T.D.S."/>
            <person name="Dobson A.D.W."/>
            <person name="Rama T."/>
        </authorList>
    </citation>
    <scope>NUCLEOTIDE SEQUENCE</scope>
    <source>
        <strain evidence="3">TRa3180A</strain>
    </source>
</reference>